<dbReference type="InterPro" id="IPR036388">
    <property type="entry name" value="WH-like_DNA-bd_sf"/>
</dbReference>
<keyword evidence="4" id="KW-0804">Transcription</keyword>
<dbReference type="Proteomes" id="UP000004095">
    <property type="component" value="Unassembled WGS sequence"/>
</dbReference>
<evidence type="ECO:0000313" key="5">
    <source>
        <dbReference type="EMBL" id="EAY25540.1"/>
    </source>
</evidence>
<keyword evidence="3" id="KW-0238">DNA-binding</keyword>
<protein>
    <submittedName>
        <fullName evidence="5">Transcriptional regulator</fullName>
    </submittedName>
</protein>
<dbReference type="InterPro" id="IPR036390">
    <property type="entry name" value="WH_DNA-bd_sf"/>
</dbReference>
<sequence>MKKNAKNKGQKSKQLTKAEEQVMKVLWKLEKAFIKEIIADIPVAPGKNKPAYSTVSTIVRLLEEKGFVTHQTFGNTYRYEPLVKKEEYTSFWLDRFMTDYFGGSFARLASFFAKDKNVDISDIEDILEDIDKNLKQKNDDERKK</sequence>
<dbReference type="Gene3D" id="1.10.10.10">
    <property type="entry name" value="Winged helix-like DNA-binding domain superfamily/Winged helix DNA-binding domain"/>
    <property type="match status" value="1"/>
</dbReference>
<reference evidence="5 6" key="1">
    <citation type="submission" date="2007-01" db="EMBL/GenBank/DDBJ databases">
        <authorList>
            <person name="Haygood M."/>
            <person name="Podell S."/>
            <person name="Anderson C."/>
            <person name="Hopkinson B."/>
            <person name="Roe K."/>
            <person name="Barbeau K."/>
            <person name="Gaasterland T."/>
            <person name="Ferriera S."/>
            <person name="Johnson J."/>
            <person name="Kravitz S."/>
            <person name="Beeson K."/>
            <person name="Sutton G."/>
            <person name="Rogers Y.-H."/>
            <person name="Friedman R."/>
            <person name="Frazier M."/>
            <person name="Venter J.C."/>
        </authorList>
    </citation>
    <scope>NUCLEOTIDE SEQUENCE [LARGE SCALE GENOMIC DNA]</scope>
    <source>
        <strain evidence="5 6">ATCC 23134</strain>
    </source>
</reference>
<dbReference type="AlphaFoldDB" id="A1ZVJ7"/>
<evidence type="ECO:0000313" key="6">
    <source>
        <dbReference type="Proteomes" id="UP000004095"/>
    </source>
</evidence>
<evidence type="ECO:0000256" key="1">
    <source>
        <dbReference type="ARBA" id="ARBA00011046"/>
    </source>
</evidence>
<name>A1ZVJ7_MICM2</name>
<keyword evidence="2" id="KW-0805">Transcription regulation</keyword>
<evidence type="ECO:0000256" key="2">
    <source>
        <dbReference type="ARBA" id="ARBA00023015"/>
    </source>
</evidence>
<dbReference type="SUPFAM" id="SSF46785">
    <property type="entry name" value="Winged helix' DNA-binding domain"/>
    <property type="match status" value="1"/>
</dbReference>
<dbReference type="PIRSF" id="PIRSF019455">
    <property type="entry name" value="CopR_AtkY"/>
    <property type="match status" value="1"/>
</dbReference>
<dbReference type="GO" id="GO:0045892">
    <property type="term" value="P:negative regulation of DNA-templated transcription"/>
    <property type="evidence" value="ECO:0007669"/>
    <property type="project" value="InterPro"/>
</dbReference>
<proteinExistence type="inferred from homology"/>
<accession>A1ZVJ7</accession>
<organism evidence="5 6">
    <name type="scientific">Microscilla marina ATCC 23134</name>
    <dbReference type="NCBI Taxonomy" id="313606"/>
    <lineage>
        <taxon>Bacteria</taxon>
        <taxon>Pseudomonadati</taxon>
        <taxon>Bacteroidota</taxon>
        <taxon>Cytophagia</taxon>
        <taxon>Cytophagales</taxon>
        <taxon>Microscillaceae</taxon>
        <taxon>Microscilla</taxon>
    </lineage>
</organism>
<dbReference type="GO" id="GO:0003677">
    <property type="term" value="F:DNA binding"/>
    <property type="evidence" value="ECO:0007669"/>
    <property type="project" value="UniProtKB-KW"/>
</dbReference>
<evidence type="ECO:0000256" key="4">
    <source>
        <dbReference type="ARBA" id="ARBA00023163"/>
    </source>
</evidence>
<dbReference type="eggNOG" id="COG3682">
    <property type="taxonomic scope" value="Bacteria"/>
</dbReference>
<keyword evidence="6" id="KW-1185">Reference proteome</keyword>
<dbReference type="Gene3D" id="1.10.4040.10">
    <property type="entry name" value="Penicillinase repressor domain"/>
    <property type="match status" value="1"/>
</dbReference>
<dbReference type="InterPro" id="IPR005650">
    <property type="entry name" value="BlaI_family"/>
</dbReference>
<evidence type="ECO:0000256" key="3">
    <source>
        <dbReference type="ARBA" id="ARBA00023125"/>
    </source>
</evidence>
<comment type="caution">
    <text evidence="5">The sequence shown here is derived from an EMBL/GenBank/DDBJ whole genome shotgun (WGS) entry which is preliminary data.</text>
</comment>
<comment type="similarity">
    <text evidence="1">Belongs to the BlaI transcriptional regulatory family.</text>
</comment>
<dbReference type="Pfam" id="PF03965">
    <property type="entry name" value="Penicillinase_R"/>
    <property type="match status" value="1"/>
</dbReference>
<dbReference type="EMBL" id="AAWS01000046">
    <property type="protein sequence ID" value="EAY25540.1"/>
    <property type="molecule type" value="Genomic_DNA"/>
</dbReference>
<gene>
    <name evidence="5" type="ORF">M23134_00638</name>
</gene>
<dbReference type="OrthoDB" id="1098508at2"/>
<dbReference type="RefSeq" id="WP_002702528.1">
    <property type="nucleotide sequence ID" value="NZ_AAWS01000046.1"/>
</dbReference>